<keyword evidence="1" id="KW-0812">Transmembrane</keyword>
<keyword evidence="1" id="KW-0472">Membrane</keyword>
<dbReference type="Proteomes" id="UP001239083">
    <property type="component" value="Unassembled WGS sequence"/>
</dbReference>
<dbReference type="EMBL" id="JAUSYY010000001">
    <property type="protein sequence ID" value="MDQ0894466.1"/>
    <property type="molecule type" value="Genomic_DNA"/>
</dbReference>
<keyword evidence="1" id="KW-1133">Transmembrane helix</keyword>
<sequence length="86" mass="9087">MNPAERAEGHPANPFIEFAESADMGVEVHVHPDTPVSARSSLEVAGGMPSILPIRHRRPDLWTGAGITAMFALVGLALFLAVWGAA</sequence>
<evidence type="ECO:0008006" key="4">
    <source>
        <dbReference type="Google" id="ProtNLM"/>
    </source>
</evidence>
<feature type="transmembrane region" description="Helical" evidence="1">
    <location>
        <begin position="61"/>
        <end position="83"/>
    </location>
</feature>
<evidence type="ECO:0000313" key="3">
    <source>
        <dbReference type="Proteomes" id="UP001239083"/>
    </source>
</evidence>
<evidence type="ECO:0000256" key="1">
    <source>
        <dbReference type="SAM" id="Phobius"/>
    </source>
</evidence>
<evidence type="ECO:0000313" key="2">
    <source>
        <dbReference type="EMBL" id="MDQ0894466.1"/>
    </source>
</evidence>
<name>A0ABU0R8R8_9MICO</name>
<reference evidence="2 3" key="1">
    <citation type="submission" date="2023-07" db="EMBL/GenBank/DDBJ databases">
        <title>Comparative genomics of wheat-associated soil bacteria to identify genetic determinants of phenazine resistance.</title>
        <authorList>
            <person name="Mouncey N."/>
        </authorList>
    </citation>
    <scope>NUCLEOTIDE SEQUENCE [LARGE SCALE GENOMIC DNA]</scope>
    <source>
        <strain evidence="2 3">V3I3</strain>
    </source>
</reference>
<comment type="caution">
    <text evidence="2">The sequence shown here is derived from an EMBL/GenBank/DDBJ whole genome shotgun (WGS) entry which is preliminary data.</text>
</comment>
<organism evidence="2 3">
    <name type="scientific">Agromyces ramosus</name>
    <dbReference type="NCBI Taxonomy" id="33879"/>
    <lineage>
        <taxon>Bacteria</taxon>
        <taxon>Bacillati</taxon>
        <taxon>Actinomycetota</taxon>
        <taxon>Actinomycetes</taxon>
        <taxon>Micrococcales</taxon>
        <taxon>Microbacteriaceae</taxon>
        <taxon>Agromyces</taxon>
    </lineage>
</organism>
<keyword evidence="3" id="KW-1185">Reference proteome</keyword>
<dbReference type="RefSeq" id="WP_307041729.1">
    <property type="nucleotide sequence ID" value="NZ_JAUSYY010000001.1"/>
</dbReference>
<gene>
    <name evidence="2" type="ORF">QFZ26_002021</name>
</gene>
<proteinExistence type="predicted"/>
<protein>
    <recommendedName>
        <fullName evidence="4">MYXO-CTERM domain-containing protein</fullName>
    </recommendedName>
</protein>
<accession>A0ABU0R8R8</accession>